<dbReference type="HAMAP" id="MF_01930">
    <property type="entry name" value="PurN"/>
    <property type="match status" value="1"/>
</dbReference>
<dbReference type="CDD" id="cd08645">
    <property type="entry name" value="FMT_core_GART"/>
    <property type="match status" value="1"/>
</dbReference>
<dbReference type="GO" id="GO:0006189">
    <property type="term" value="P:'de novo' IMP biosynthetic process"/>
    <property type="evidence" value="ECO:0007669"/>
    <property type="project" value="InterPro"/>
</dbReference>
<dbReference type="Gene3D" id="3.40.50.170">
    <property type="entry name" value="Formyl transferase, N-terminal domain"/>
    <property type="match status" value="1"/>
</dbReference>
<dbReference type="PANTHER" id="PTHR43369:SF2">
    <property type="entry name" value="PHOSPHORIBOSYLGLYCINAMIDE FORMYLTRANSFERASE"/>
    <property type="match status" value="1"/>
</dbReference>
<dbReference type="GO" id="GO:0005829">
    <property type="term" value="C:cytosol"/>
    <property type="evidence" value="ECO:0007669"/>
    <property type="project" value="TreeGrafter"/>
</dbReference>
<evidence type="ECO:0000259" key="5">
    <source>
        <dbReference type="Pfam" id="PF00551"/>
    </source>
</evidence>
<organism evidence="6">
    <name type="scientific">mine drainage metagenome</name>
    <dbReference type="NCBI Taxonomy" id="410659"/>
    <lineage>
        <taxon>unclassified sequences</taxon>
        <taxon>metagenomes</taxon>
        <taxon>ecological metagenomes</taxon>
    </lineage>
</organism>
<evidence type="ECO:0000313" key="6">
    <source>
        <dbReference type="EMBL" id="CBI11031.1"/>
    </source>
</evidence>
<evidence type="ECO:0000256" key="3">
    <source>
        <dbReference type="ARBA" id="ARBA00022679"/>
    </source>
</evidence>
<reference evidence="6" key="1">
    <citation type="submission" date="2009-10" db="EMBL/GenBank/DDBJ databases">
        <title>Diversity of trophic interactions inside an arsenic-rich microbial ecosystem.</title>
        <authorList>
            <person name="Bertin P.N."/>
            <person name="Heinrich-Salmeron A."/>
            <person name="Pelletier E."/>
            <person name="Goulhen-Chollet F."/>
            <person name="Arsene-Ploetze F."/>
            <person name="Gallien S."/>
            <person name="Calteau A."/>
            <person name="Vallenet D."/>
            <person name="Casiot C."/>
            <person name="Chane-Woon-Ming B."/>
            <person name="Giloteaux L."/>
            <person name="Barakat M."/>
            <person name="Bonnefoy V."/>
            <person name="Bruneel O."/>
            <person name="Chandler M."/>
            <person name="Cleiss J."/>
            <person name="Duran R."/>
            <person name="Elbaz-Poulichet F."/>
            <person name="Fonknechten N."/>
            <person name="Lauga B."/>
            <person name="Mornico D."/>
            <person name="Ortet P."/>
            <person name="Schaeffer C."/>
            <person name="Siguier P."/>
            <person name="Alexander Thil Smith A."/>
            <person name="Van Dorsselaer A."/>
            <person name="Weissenbach J."/>
            <person name="Medigue C."/>
            <person name="Le Paslier D."/>
        </authorList>
    </citation>
    <scope>NUCLEOTIDE SEQUENCE</scope>
</reference>
<dbReference type="InterPro" id="IPR036477">
    <property type="entry name" value="Formyl_transf_N_sf"/>
</dbReference>
<accession>E6QUV8</accession>
<keyword evidence="3 6" id="KW-0808">Transferase</keyword>
<dbReference type="Pfam" id="PF00551">
    <property type="entry name" value="Formyl_trans_N"/>
    <property type="match status" value="1"/>
</dbReference>
<dbReference type="EMBL" id="CABR01000120">
    <property type="protein sequence ID" value="CBI11031.1"/>
    <property type="molecule type" value="Genomic_DNA"/>
</dbReference>
<keyword evidence="4" id="KW-0658">Purine biosynthesis</keyword>
<dbReference type="GO" id="GO:0004644">
    <property type="term" value="F:phosphoribosylglycinamide formyltransferase activity"/>
    <property type="evidence" value="ECO:0007669"/>
    <property type="project" value="UniProtKB-EC"/>
</dbReference>
<name>E6QUV8_9ZZZZ</name>
<feature type="domain" description="Formyl transferase N-terminal" evidence="5">
    <location>
        <begin position="5"/>
        <end position="178"/>
    </location>
</feature>
<dbReference type="SUPFAM" id="SSF53328">
    <property type="entry name" value="Formyltransferase"/>
    <property type="match status" value="1"/>
</dbReference>
<dbReference type="InterPro" id="IPR004607">
    <property type="entry name" value="GART"/>
</dbReference>
<evidence type="ECO:0000256" key="2">
    <source>
        <dbReference type="ARBA" id="ARBA00012254"/>
    </source>
</evidence>
<protein>
    <recommendedName>
        <fullName evidence="2">phosphoribosylglycinamide formyltransferase 1</fullName>
        <ecNumber evidence="2">2.1.2.2</ecNumber>
    </recommendedName>
</protein>
<proteinExistence type="inferred from homology"/>
<gene>
    <name evidence="6" type="primary">purN</name>
    <name evidence="6" type="ORF">CARN7_1841</name>
</gene>
<evidence type="ECO:0000256" key="1">
    <source>
        <dbReference type="ARBA" id="ARBA00005054"/>
    </source>
</evidence>
<evidence type="ECO:0000256" key="4">
    <source>
        <dbReference type="ARBA" id="ARBA00022755"/>
    </source>
</evidence>
<comment type="pathway">
    <text evidence="1">Purine metabolism; IMP biosynthesis via de novo pathway; N(2)-formyl-N(1)-(5-phospho-D-ribosyl)glycinamide from N(1)-(5-phospho-D-ribosyl)glycinamide (10-formyl THF route): step 1/1.</text>
</comment>
<sequence length="216" mass="23226">MSAQRVVVLISGRGSNLGALIAAGLPVSAVLSNRADAPGLALAQAHGIVTEALSPRDYMDRIAFDRALSERIDHYRPDLVVLAGYMRILSDEFVMHYQGRLINIHPSLLPSYPGMDTHARALSDGVKIHGCTVHFVMPELDSGPIIIQAGVPVHADDSVNSLTERVLAAEHRIYQQAIAWYLQGRLTVDAQGRVNVADASPMAQSVLMLDVATEGG</sequence>
<dbReference type="NCBIfam" id="TIGR00639">
    <property type="entry name" value="PurN"/>
    <property type="match status" value="1"/>
</dbReference>
<dbReference type="PANTHER" id="PTHR43369">
    <property type="entry name" value="PHOSPHORIBOSYLGLYCINAMIDE FORMYLTRANSFERASE"/>
    <property type="match status" value="1"/>
</dbReference>
<dbReference type="EC" id="2.1.2.2" evidence="2"/>
<comment type="caution">
    <text evidence="6">The sequence shown here is derived from an EMBL/GenBank/DDBJ whole genome shotgun (WGS) entry which is preliminary data.</text>
</comment>
<dbReference type="InterPro" id="IPR002376">
    <property type="entry name" value="Formyl_transf_N"/>
</dbReference>
<dbReference type="AlphaFoldDB" id="E6QUV8"/>